<keyword evidence="2" id="KW-1003">Cell membrane</keyword>
<dbReference type="PATRIC" id="fig|1408254.3.peg.2021"/>
<dbReference type="EMBL" id="AYJU01000015">
    <property type="protein sequence ID" value="EST54880.1"/>
    <property type="molecule type" value="Genomic_DNA"/>
</dbReference>
<dbReference type="Proteomes" id="UP000017973">
    <property type="component" value="Unassembled WGS sequence"/>
</dbReference>
<dbReference type="Pfam" id="PF12823">
    <property type="entry name" value="DUF3817"/>
    <property type="match status" value="1"/>
</dbReference>
<protein>
    <submittedName>
        <fullName evidence="8">Membrane protein</fullName>
    </submittedName>
</protein>
<feature type="transmembrane region" description="Helical" evidence="6">
    <location>
        <begin position="51"/>
        <end position="72"/>
    </location>
</feature>
<evidence type="ECO:0000256" key="4">
    <source>
        <dbReference type="ARBA" id="ARBA00022989"/>
    </source>
</evidence>
<dbReference type="InterPro" id="IPR023845">
    <property type="entry name" value="DUF3817_TM"/>
</dbReference>
<feature type="transmembrane region" description="Helical" evidence="6">
    <location>
        <begin position="20"/>
        <end position="39"/>
    </location>
</feature>
<evidence type="ECO:0000256" key="6">
    <source>
        <dbReference type="SAM" id="Phobius"/>
    </source>
</evidence>
<dbReference type="AlphaFoldDB" id="V6MAH1"/>
<dbReference type="PANTHER" id="PTHR40077:SF1">
    <property type="entry name" value="MEMBRANE PROTEIN"/>
    <property type="match status" value="1"/>
</dbReference>
<evidence type="ECO:0000256" key="2">
    <source>
        <dbReference type="ARBA" id="ARBA00022475"/>
    </source>
</evidence>
<keyword evidence="9" id="KW-1185">Reference proteome</keyword>
<organism evidence="8 9">
    <name type="scientific">Brevibacillus panacihumi W25</name>
    <dbReference type="NCBI Taxonomy" id="1408254"/>
    <lineage>
        <taxon>Bacteria</taxon>
        <taxon>Bacillati</taxon>
        <taxon>Bacillota</taxon>
        <taxon>Bacilli</taxon>
        <taxon>Bacillales</taxon>
        <taxon>Paenibacillaceae</taxon>
        <taxon>Brevibacillus</taxon>
    </lineage>
</organism>
<sequence>MDSQGGAPLMLKTALGRFRAVGLLEGISYLVLLGIAMPLKYYFDVPEAVKIAGSLHGLLFVLYVLALAQVHFKNKWSFLFSIGAFIASLIPFGNFVLEAKLRKMRGAH</sequence>
<dbReference type="eggNOG" id="COG2814">
    <property type="taxonomic scope" value="Bacteria"/>
</dbReference>
<dbReference type="GO" id="GO:0005886">
    <property type="term" value="C:plasma membrane"/>
    <property type="evidence" value="ECO:0007669"/>
    <property type="project" value="UniProtKB-SubCell"/>
</dbReference>
<keyword evidence="5 6" id="KW-0472">Membrane</keyword>
<evidence type="ECO:0000256" key="5">
    <source>
        <dbReference type="ARBA" id="ARBA00023136"/>
    </source>
</evidence>
<dbReference type="PANTHER" id="PTHR40077">
    <property type="entry name" value="MEMBRANE PROTEIN-RELATED"/>
    <property type="match status" value="1"/>
</dbReference>
<evidence type="ECO:0000256" key="1">
    <source>
        <dbReference type="ARBA" id="ARBA00004651"/>
    </source>
</evidence>
<proteinExistence type="predicted"/>
<name>V6MAH1_9BACL</name>
<evidence type="ECO:0000259" key="7">
    <source>
        <dbReference type="Pfam" id="PF12823"/>
    </source>
</evidence>
<feature type="domain" description="DUF3817" evidence="7">
    <location>
        <begin position="15"/>
        <end position="103"/>
    </location>
</feature>
<evidence type="ECO:0000256" key="3">
    <source>
        <dbReference type="ARBA" id="ARBA00022692"/>
    </source>
</evidence>
<comment type="subcellular location">
    <subcellularLocation>
        <location evidence="1">Cell membrane</location>
        <topology evidence="1">Multi-pass membrane protein</topology>
    </subcellularLocation>
</comment>
<evidence type="ECO:0000313" key="8">
    <source>
        <dbReference type="EMBL" id="EST54880.1"/>
    </source>
</evidence>
<keyword evidence="4 6" id="KW-1133">Transmembrane helix</keyword>
<comment type="caution">
    <text evidence="8">The sequence shown here is derived from an EMBL/GenBank/DDBJ whole genome shotgun (WGS) entry which is preliminary data.</text>
</comment>
<keyword evidence="3 6" id="KW-0812">Transmembrane</keyword>
<dbReference type="HOGENOM" id="CLU_120964_3_3_9"/>
<dbReference type="STRING" id="1408254.T458_10210"/>
<reference evidence="8 9" key="1">
    <citation type="journal article" date="2014" name="Genome Announc.">
        <title>Draft Genome Sequence of Brevibacillus panacihumi Strain W25, a Halotolerant Hydrocarbon-Degrading Bacterium.</title>
        <authorList>
            <person name="Wang X."/>
            <person name="Jin D."/>
            <person name="Zhou L."/>
            <person name="Wu L."/>
            <person name="An W."/>
            <person name="Chen Y."/>
            <person name="Zhao L."/>
        </authorList>
    </citation>
    <scope>NUCLEOTIDE SEQUENCE [LARGE SCALE GENOMIC DNA]</scope>
    <source>
        <strain evidence="8 9">W25</strain>
    </source>
</reference>
<evidence type="ECO:0000313" key="9">
    <source>
        <dbReference type="Proteomes" id="UP000017973"/>
    </source>
</evidence>
<gene>
    <name evidence="8" type="ORF">T458_10210</name>
</gene>
<accession>V6MAH1</accession>
<feature type="transmembrane region" description="Helical" evidence="6">
    <location>
        <begin position="78"/>
        <end position="97"/>
    </location>
</feature>
<dbReference type="NCBIfam" id="TIGR03954">
    <property type="entry name" value="integ_memb_HG"/>
    <property type="match status" value="1"/>
</dbReference>